<keyword evidence="1" id="KW-1133">Transmembrane helix</keyword>
<evidence type="ECO:0008006" key="4">
    <source>
        <dbReference type="Google" id="ProtNLM"/>
    </source>
</evidence>
<evidence type="ECO:0000256" key="1">
    <source>
        <dbReference type="SAM" id="Phobius"/>
    </source>
</evidence>
<keyword evidence="3" id="KW-1185">Reference proteome</keyword>
<accession>A0A327R3V3</accession>
<organism evidence="2 3">
    <name type="scientific">Arenibacter echinorum</name>
    <dbReference type="NCBI Taxonomy" id="440515"/>
    <lineage>
        <taxon>Bacteria</taxon>
        <taxon>Pseudomonadati</taxon>
        <taxon>Bacteroidota</taxon>
        <taxon>Flavobacteriia</taxon>
        <taxon>Flavobacteriales</taxon>
        <taxon>Flavobacteriaceae</taxon>
        <taxon>Arenibacter</taxon>
    </lineage>
</organism>
<dbReference type="AlphaFoldDB" id="A0A327R3V3"/>
<dbReference type="EMBL" id="QLLN01000004">
    <property type="protein sequence ID" value="RAJ11506.1"/>
    <property type="molecule type" value="Genomic_DNA"/>
</dbReference>
<comment type="caution">
    <text evidence="2">The sequence shown here is derived from an EMBL/GenBank/DDBJ whole genome shotgun (WGS) entry which is preliminary data.</text>
</comment>
<gene>
    <name evidence="2" type="ORF">LV92_02434</name>
</gene>
<dbReference type="RefSeq" id="WP_111623895.1">
    <property type="nucleotide sequence ID" value="NZ_QLLN01000004.1"/>
</dbReference>
<evidence type="ECO:0000313" key="2">
    <source>
        <dbReference type="EMBL" id="RAJ11506.1"/>
    </source>
</evidence>
<evidence type="ECO:0000313" key="3">
    <source>
        <dbReference type="Proteomes" id="UP000249696"/>
    </source>
</evidence>
<feature type="transmembrane region" description="Helical" evidence="1">
    <location>
        <begin position="32"/>
        <end position="52"/>
    </location>
</feature>
<feature type="transmembrane region" description="Helical" evidence="1">
    <location>
        <begin position="111"/>
        <end position="143"/>
    </location>
</feature>
<feature type="transmembrane region" description="Helical" evidence="1">
    <location>
        <begin position="7"/>
        <end position="26"/>
    </location>
</feature>
<keyword evidence="1" id="KW-0472">Membrane</keyword>
<dbReference type="OrthoDB" id="676647at2"/>
<dbReference type="Proteomes" id="UP000249696">
    <property type="component" value="Unassembled WGS sequence"/>
</dbReference>
<proteinExistence type="predicted"/>
<sequence length="161" mass="18246">MEALEEFLVPYVISQIVSIVILIVALKNTRTARGILSVLFLWASATNMYYGLSKPEIYLEYGDMALPFYRDFIEGWFSHNKHILIPLIAFGQFFIGIGMLLKGWFVKLACFGAIIFFIAISPLMVGSAFPFSITVSIAVYIVLKKDGLNYLWRKKSTTKVN</sequence>
<reference evidence="2 3" key="1">
    <citation type="submission" date="2018-06" db="EMBL/GenBank/DDBJ databases">
        <title>Genomic Encyclopedia of Archaeal and Bacterial Type Strains, Phase II (KMG-II): from individual species to whole genera.</title>
        <authorList>
            <person name="Goeker M."/>
        </authorList>
    </citation>
    <scope>NUCLEOTIDE SEQUENCE [LARGE SCALE GENOMIC DNA]</scope>
    <source>
        <strain evidence="2 3">DSM 23522</strain>
    </source>
</reference>
<name>A0A327R3V3_9FLAO</name>
<keyword evidence="1" id="KW-0812">Transmembrane</keyword>
<feature type="transmembrane region" description="Helical" evidence="1">
    <location>
        <begin position="83"/>
        <end position="105"/>
    </location>
</feature>
<protein>
    <recommendedName>
        <fullName evidence="4">DoxX-like protein</fullName>
    </recommendedName>
</protein>